<organism evidence="1 2">
    <name type="scientific">Entamoeba invadens IP1</name>
    <dbReference type="NCBI Taxonomy" id="370355"/>
    <lineage>
        <taxon>Eukaryota</taxon>
        <taxon>Amoebozoa</taxon>
        <taxon>Evosea</taxon>
        <taxon>Archamoebae</taxon>
        <taxon>Mastigamoebida</taxon>
        <taxon>Entamoebidae</taxon>
        <taxon>Entamoeba</taxon>
    </lineage>
</organism>
<reference evidence="1 2" key="1">
    <citation type="submission" date="2012-10" db="EMBL/GenBank/DDBJ databases">
        <authorList>
            <person name="Zafar N."/>
            <person name="Inman J."/>
            <person name="Hall N."/>
            <person name="Lorenzi H."/>
            <person name="Caler E."/>
        </authorList>
    </citation>
    <scope>NUCLEOTIDE SEQUENCE [LARGE SCALE GENOMIC DNA]</scope>
    <source>
        <strain evidence="1 2">IP1</strain>
    </source>
</reference>
<dbReference type="AlphaFoldDB" id="L7FQC4"/>
<proteinExistence type="predicted"/>
<dbReference type="EMBL" id="KB206269">
    <property type="protein sequence ID" value="ELP93687.1"/>
    <property type="molecule type" value="Genomic_DNA"/>
</dbReference>
<dbReference type="KEGG" id="eiv:EIN_273000"/>
<dbReference type="VEuPathDB" id="AmoebaDB:EIN_273000"/>
<gene>
    <name evidence="1" type="ORF">EIN_273000</name>
</gene>
<evidence type="ECO:0000313" key="1">
    <source>
        <dbReference type="EMBL" id="ELP93687.1"/>
    </source>
</evidence>
<name>L7FQC4_ENTIV</name>
<keyword evidence="2" id="KW-1185">Reference proteome</keyword>
<accession>L7FQC4</accession>
<dbReference type="RefSeq" id="XP_004260458.1">
    <property type="nucleotide sequence ID" value="XM_004260410.1"/>
</dbReference>
<dbReference type="GeneID" id="14892672"/>
<dbReference type="Proteomes" id="UP000014680">
    <property type="component" value="Unassembled WGS sequence"/>
</dbReference>
<evidence type="ECO:0000313" key="2">
    <source>
        <dbReference type="Proteomes" id="UP000014680"/>
    </source>
</evidence>
<protein>
    <submittedName>
        <fullName evidence="1">Uncharacterized protein</fullName>
    </submittedName>
</protein>
<sequence>MEKVGNLVKKHVGDTCTNWDETKTEDITLDASNKIQNEYPQFLYSVYQYFNYDDCKYEDSQALSVNVGYPVCSASTSQSIKSEIVGEKLKQSKYDTTDCTGDVAKTEELEMNKCFDRGLNEYQILTERKEDGCSLVFALFSLILVFLL</sequence>